<name>A0A8H4PW67_9HYPO</name>
<reference evidence="1 2" key="1">
    <citation type="journal article" date="2020" name="Genome Biol. Evol.">
        <title>A new high-quality draft genome assembly of the Chinese cordyceps Ophiocordyceps sinensis.</title>
        <authorList>
            <person name="Shu R."/>
            <person name="Zhang J."/>
            <person name="Meng Q."/>
            <person name="Zhang H."/>
            <person name="Zhou G."/>
            <person name="Li M."/>
            <person name="Wu P."/>
            <person name="Zhao Y."/>
            <person name="Chen C."/>
            <person name="Qin Q."/>
        </authorList>
    </citation>
    <scope>NUCLEOTIDE SEQUENCE [LARGE SCALE GENOMIC DNA]</scope>
    <source>
        <strain evidence="1 2">IOZ07</strain>
    </source>
</reference>
<dbReference type="OrthoDB" id="2679825at2759"/>
<evidence type="ECO:0000313" key="2">
    <source>
        <dbReference type="Proteomes" id="UP000557566"/>
    </source>
</evidence>
<accession>A0A8H4PW67</accession>
<comment type="caution">
    <text evidence="1">The sequence shown here is derived from an EMBL/GenBank/DDBJ whole genome shotgun (WGS) entry which is preliminary data.</text>
</comment>
<evidence type="ECO:0000313" key="1">
    <source>
        <dbReference type="EMBL" id="KAF4511501.1"/>
    </source>
</evidence>
<dbReference type="InterPro" id="IPR054208">
    <property type="entry name" value="DUF6914"/>
</dbReference>
<keyword evidence="2" id="KW-1185">Reference proteome</keyword>
<proteinExistence type="predicted"/>
<dbReference type="Pfam" id="PF21858">
    <property type="entry name" value="DUF6914"/>
    <property type="match status" value="1"/>
</dbReference>
<gene>
    <name evidence="1" type="ORF">G6O67_003290</name>
</gene>
<dbReference type="EMBL" id="JAAVMX010000003">
    <property type="protein sequence ID" value="KAF4511501.1"/>
    <property type="molecule type" value="Genomic_DNA"/>
</dbReference>
<sequence>MPSEKDRLYVALYARGGMPKMPGLEDTLRRAVKTDIPRYHWALVVGPKKESRNNIGSVFNAKERLTIAGDPPALRSVWEYEERDAAAGTTSMLLVRVLVAKVRDVRRLRDIFEATPLRPDTHGWNCVAWVREALVAAMDDGRALGTCARDWKSVRNTAMWYIRVKKAVHRFDGSVSFDPDKVATWNMLERSEIEP</sequence>
<dbReference type="AlphaFoldDB" id="A0A8H4PW67"/>
<protein>
    <submittedName>
        <fullName evidence="1">Uncharacterized protein</fullName>
    </submittedName>
</protein>
<organism evidence="1 2">
    <name type="scientific">Ophiocordyceps sinensis</name>
    <dbReference type="NCBI Taxonomy" id="72228"/>
    <lineage>
        <taxon>Eukaryota</taxon>
        <taxon>Fungi</taxon>
        <taxon>Dikarya</taxon>
        <taxon>Ascomycota</taxon>
        <taxon>Pezizomycotina</taxon>
        <taxon>Sordariomycetes</taxon>
        <taxon>Hypocreomycetidae</taxon>
        <taxon>Hypocreales</taxon>
        <taxon>Ophiocordycipitaceae</taxon>
        <taxon>Ophiocordyceps</taxon>
    </lineage>
</organism>
<dbReference type="Proteomes" id="UP000557566">
    <property type="component" value="Unassembled WGS sequence"/>
</dbReference>